<comment type="caution">
    <text evidence="5">The sequence shown here is derived from an EMBL/GenBank/DDBJ whole genome shotgun (WGS) entry which is preliminary data.</text>
</comment>
<dbReference type="InterPro" id="IPR049049">
    <property type="entry name" value="Beta-AFase-like_GH127_C"/>
</dbReference>
<dbReference type="InterPro" id="IPR049046">
    <property type="entry name" value="Beta-AFase-like_GH127_middle"/>
</dbReference>
<feature type="domain" description="Non-reducing end beta-L-arabinofuranosidase-like GH127 catalytic" evidence="2">
    <location>
        <begin position="39"/>
        <end position="429"/>
    </location>
</feature>
<feature type="domain" description="Non-reducing end beta-L-arabinofuranosidase-like GH127 C-terminal" evidence="4">
    <location>
        <begin position="536"/>
        <end position="644"/>
    </location>
</feature>
<dbReference type="InterPro" id="IPR008928">
    <property type="entry name" value="6-hairpin_glycosidase_sf"/>
</dbReference>
<feature type="region of interest" description="Disordered" evidence="1">
    <location>
        <begin position="1"/>
        <end position="23"/>
    </location>
</feature>
<sequence length="655" mass="70355">MTTTTDRSTPSSTGAAVPAPAAPVVPTRSRLRPLGAAEVVITGGPWARRQATNASATLAHVEHWLEREGWLGNFDATAAGRSGADRSGREFSDSEVYKLLEALAWEHGRSGDADVDRRLRAVVDRVAAAQQPDGYLSTAFGRPGTPDRWTDLEWGHELYCLGHLFQAGVARARTSGPDLLLTVCTRAADLVCEVFGPGGIESVCGHPEIEPALVELYRVTGERRYLDQAALFVERRGHQVLDEIEFGRSYFQDDVPVREADVLRGHAVRATYLSSGAVDLAVETGDDELLAAVVRQWEAAVARRTYLTGGMGSRHQDEAFGEDFVLPPDRAYSETCAGIGSVQLAWRLLLAEGDARYADLVERTLYNVVDAGPSASGTAFFYTNTLHQRVLGTVPDTDQAVPRAASSLRAPWFAVSCCPTNVARTFAGLHTLLATVDDDGVQIHQYAPATITTTLPGNRRVALSVHTEYPRDGRVVVSVDVAPEGPLTIDLRVPSWAVGATLTVAGHTWAVDPGRVPETRVWAPGDVLVLDLPVGPRFTAADPRVDAVRGTLAVERGPQVLCVESVDLPGERHVDDLVLDPGRAPEDVEGGVLVHGWLRQQGDPAWPYGEPGPGDADGERVAVLLHPYADWAERGPSTMRVFLPVPGAPAPAVAP</sequence>
<accession>A0ABU8DZM5</accession>
<dbReference type="EMBL" id="JBAPLU010000031">
    <property type="protein sequence ID" value="MEI4273976.1"/>
    <property type="molecule type" value="Genomic_DNA"/>
</dbReference>
<feature type="domain" description="Non-reducing end beta-L-arabinofuranosidase-like GH127 middle" evidence="3">
    <location>
        <begin position="441"/>
        <end position="533"/>
    </location>
</feature>
<evidence type="ECO:0000259" key="4">
    <source>
        <dbReference type="Pfam" id="PF20737"/>
    </source>
</evidence>
<evidence type="ECO:0000259" key="3">
    <source>
        <dbReference type="Pfam" id="PF20736"/>
    </source>
</evidence>
<evidence type="ECO:0000259" key="2">
    <source>
        <dbReference type="Pfam" id="PF07944"/>
    </source>
</evidence>
<dbReference type="InterPro" id="IPR049174">
    <property type="entry name" value="Beta-AFase-like"/>
</dbReference>
<evidence type="ECO:0000256" key="1">
    <source>
        <dbReference type="SAM" id="MobiDB-lite"/>
    </source>
</evidence>
<dbReference type="Pfam" id="PF20736">
    <property type="entry name" value="Glyco_hydro127M"/>
    <property type="match status" value="1"/>
</dbReference>
<name>A0ABU8DZM5_9ACTN</name>
<dbReference type="PANTHER" id="PTHR43465:SF2">
    <property type="entry name" value="DUF1680 DOMAIN PROTEIN (AFU_ORTHOLOGUE AFUA_1G08910)"/>
    <property type="match status" value="1"/>
</dbReference>
<dbReference type="Proteomes" id="UP001361570">
    <property type="component" value="Unassembled WGS sequence"/>
</dbReference>
<dbReference type="RefSeq" id="WP_336406092.1">
    <property type="nucleotide sequence ID" value="NZ_JBAPLU010000031.1"/>
</dbReference>
<gene>
    <name evidence="5" type="ORF">TEK04_19820</name>
</gene>
<keyword evidence="6" id="KW-1185">Reference proteome</keyword>
<dbReference type="Pfam" id="PF20737">
    <property type="entry name" value="Glyco_hydro127C"/>
    <property type="match status" value="1"/>
</dbReference>
<evidence type="ECO:0000313" key="6">
    <source>
        <dbReference type="Proteomes" id="UP001361570"/>
    </source>
</evidence>
<proteinExistence type="predicted"/>
<reference evidence="5 6" key="1">
    <citation type="submission" date="2024-03" db="EMBL/GenBank/DDBJ databases">
        <title>Draft genome sequence of Klenkia sp. LSe6-5.</title>
        <authorList>
            <person name="Duangmal K."/>
            <person name="Chantavorakit T."/>
        </authorList>
    </citation>
    <scope>NUCLEOTIDE SEQUENCE [LARGE SCALE GENOMIC DNA]</scope>
    <source>
        <strain evidence="5 6">LSe6-5</strain>
    </source>
</reference>
<evidence type="ECO:0000313" key="5">
    <source>
        <dbReference type="EMBL" id="MEI4273976.1"/>
    </source>
</evidence>
<organism evidence="5 6">
    <name type="scientific">Klenkia sesuvii</name>
    <dbReference type="NCBI Taxonomy" id="3103137"/>
    <lineage>
        <taxon>Bacteria</taxon>
        <taxon>Bacillati</taxon>
        <taxon>Actinomycetota</taxon>
        <taxon>Actinomycetes</taxon>
        <taxon>Geodermatophilales</taxon>
        <taxon>Geodermatophilaceae</taxon>
        <taxon>Klenkia</taxon>
    </lineage>
</organism>
<protein>
    <submittedName>
        <fullName evidence="5">Beta-L-arabinofuranosidase domain-containing protein</fullName>
    </submittedName>
</protein>
<dbReference type="SUPFAM" id="SSF48208">
    <property type="entry name" value="Six-hairpin glycosidases"/>
    <property type="match status" value="1"/>
</dbReference>
<dbReference type="PANTHER" id="PTHR43465">
    <property type="entry name" value="DUF1680 DOMAIN PROTEIN (AFU_ORTHOLOGUE AFUA_1G08910)"/>
    <property type="match status" value="1"/>
</dbReference>
<dbReference type="Pfam" id="PF07944">
    <property type="entry name" value="Beta-AFase-like_GH127_cat"/>
    <property type="match status" value="1"/>
</dbReference>
<dbReference type="InterPro" id="IPR012878">
    <property type="entry name" value="Beta-AFase-like_GH127_cat"/>
</dbReference>